<keyword evidence="3 4" id="KW-0862">Zinc</keyword>
<dbReference type="VEuPathDB" id="FungiDB:SDRG_08409"/>
<feature type="zinc finger region" description="TRAF-type" evidence="4">
    <location>
        <begin position="293"/>
        <end position="331"/>
    </location>
</feature>
<dbReference type="PANTHER" id="PTHR10131:SF94">
    <property type="entry name" value="TNF RECEPTOR-ASSOCIATED FACTOR 4"/>
    <property type="match status" value="1"/>
</dbReference>
<evidence type="ECO:0000256" key="1">
    <source>
        <dbReference type="ARBA" id="ARBA00022723"/>
    </source>
</evidence>
<dbReference type="OrthoDB" id="193703at2759"/>
<name>T0QHI1_SAPDV</name>
<dbReference type="InterPro" id="IPR013320">
    <property type="entry name" value="ConA-like_dom_sf"/>
</dbReference>
<dbReference type="eggNOG" id="ENOG502RZ5E">
    <property type="taxonomic scope" value="Eukaryota"/>
</dbReference>
<evidence type="ECO:0000256" key="4">
    <source>
        <dbReference type="PROSITE-ProRule" id="PRU00207"/>
    </source>
</evidence>
<dbReference type="OMA" id="RERPCPN"/>
<feature type="domain" description="TRAF-type" evidence="6">
    <location>
        <begin position="293"/>
        <end position="331"/>
    </location>
</feature>
<dbReference type="GO" id="GO:0008270">
    <property type="term" value="F:zinc ion binding"/>
    <property type="evidence" value="ECO:0007669"/>
    <property type="project" value="UniProtKB-KW"/>
</dbReference>
<evidence type="ECO:0000256" key="5">
    <source>
        <dbReference type="SAM" id="MobiDB-lite"/>
    </source>
</evidence>
<dbReference type="InterPro" id="IPR001293">
    <property type="entry name" value="Znf_TRAF"/>
</dbReference>
<dbReference type="Pfam" id="PF02176">
    <property type="entry name" value="zf-TRAF"/>
    <property type="match status" value="1"/>
</dbReference>
<keyword evidence="1 4" id="KW-0479">Metal-binding</keyword>
<dbReference type="SUPFAM" id="SSF49599">
    <property type="entry name" value="TRAF domain-like"/>
    <property type="match status" value="2"/>
</dbReference>
<dbReference type="InParanoid" id="T0QHI1"/>
<organism evidence="7 8">
    <name type="scientific">Saprolegnia diclina (strain VS20)</name>
    <dbReference type="NCBI Taxonomy" id="1156394"/>
    <lineage>
        <taxon>Eukaryota</taxon>
        <taxon>Sar</taxon>
        <taxon>Stramenopiles</taxon>
        <taxon>Oomycota</taxon>
        <taxon>Saprolegniomycetes</taxon>
        <taxon>Saprolegniales</taxon>
        <taxon>Saprolegniaceae</taxon>
        <taxon>Saprolegnia</taxon>
    </lineage>
</organism>
<dbReference type="Gene3D" id="3.30.40.10">
    <property type="entry name" value="Zinc/RING finger domain, C3HC4 (zinc finger)"/>
    <property type="match status" value="4"/>
</dbReference>
<dbReference type="RefSeq" id="XP_008612518.1">
    <property type="nucleotide sequence ID" value="XM_008614296.1"/>
</dbReference>
<dbReference type="Proteomes" id="UP000030762">
    <property type="component" value="Unassembled WGS sequence"/>
</dbReference>
<evidence type="ECO:0000256" key="3">
    <source>
        <dbReference type="ARBA" id="ARBA00022833"/>
    </source>
</evidence>
<dbReference type="Gene3D" id="2.60.120.200">
    <property type="match status" value="1"/>
</dbReference>
<dbReference type="PANTHER" id="PTHR10131">
    <property type="entry name" value="TNF RECEPTOR ASSOCIATED FACTOR"/>
    <property type="match status" value="1"/>
</dbReference>
<protein>
    <recommendedName>
        <fullName evidence="6">TRAF-type domain-containing protein</fullName>
    </recommendedName>
</protein>
<feature type="region of interest" description="Disordered" evidence="5">
    <location>
        <begin position="928"/>
        <end position="988"/>
    </location>
</feature>
<keyword evidence="2 4" id="KW-0863">Zinc-finger</keyword>
<proteinExistence type="predicted"/>
<dbReference type="AlphaFoldDB" id="T0QHI1"/>
<dbReference type="EMBL" id="JH767156">
    <property type="protein sequence ID" value="EQC34206.1"/>
    <property type="molecule type" value="Genomic_DNA"/>
</dbReference>
<dbReference type="InterPro" id="IPR013083">
    <property type="entry name" value="Znf_RING/FYVE/PHD"/>
</dbReference>
<evidence type="ECO:0000313" key="8">
    <source>
        <dbReference type="Proteomes" id="UP000030762"/>
    </source>
</evidence>
<gene>
    <name evidence="7" type="ORF">SDRG_08409</name>
</gene>
<keyword evidence="8" id="KW-1185">Reference proteome</keyword>
<dbReference type="STRING" id="1156394.T0QHI1"/>
<dbReference type="GeneID" id="19949136"/>
<dbReference type="PROSITE" id="PS50145">
    <property type="entry name" value="ZF_TRAF"/>
    <property type="match status" value="1"/>
</dbReference>
<feature type="compositionally biased region" description="Low complexity" evidence="5">
    <location>
        <begin position="955"/>
        <end position="970"/>
    </location>
</feature>
<evidence type="ECO:0000256" key="2">
    <source>
        <dbReference type="ARBA" id="ARBA00022771"/>
    </source>
</evidence>
<evidence type="ECO:0000313" key="7">
    <source>
        <dbReference type="EMBL" id="EQC34206.1"/>
    </source>
</evidence>
<sequence length="988" mass="110072">MAAEPSVVLPKVGVQWSPAKLPSRETTLWRSIQEIDAQRSLLLNKAQRRCQSTSALQRSPLASPTKKPPRKVEDHILCSCGHDVALRQLKHHQAVECSHRLIACPHHGCDAIVSAHELHAHELSACLVYRHTQQLLDAHHIKATLSVCCLACEVEVSLRLLAAHVALECALRQVPCPHASEGCSEMHIVYQDLERHLATACRVAKHKAAVLEASKTVNEVVPCDWCNEPVKKRHLTDHKEDACLMRERQCPNWPLGCREWVPVGAFAEHISTVCIVTIGRHELAKLAAIKDGPAQCRECGDEVALRKLPQHTRVSCPARLVPCANAIHGCKATLKFRDRHIHEDVNVSPEARAVLRFGARQGYVRIDGGDDRKPPWCAEFWVHLFSKADDVLHFMADALRWQATLRETLPRLDGCIADEKALKEQIKTVVLRKKHNEDNGELTRLQTQAQLVDEGISGCKSIIAEANARIFSLVSDAATLVQSINDIAERASLSEQVRVQAQLRQPTWSKADLDLYGHVEHWLAALKNAAATAKANEAPHAKLIKKRLQLLQAIEDHERSRPTDVRESARFLKHARKELSRLDDKLAAHVDVPLTLAQAPIGFHTIAASKAAGIHAVMVAGAGVGLHTFDTKARFKAELPRERWVHMALNASATSVQLVLDGAVVDERPGTFHLPMETLGASEKAFRGHLQEVRYWSTTRTPSELLASMRTTLALAPTLLAYWTLEEGMGPFVEDVSGHLPRVPIFNTSWSHYTMATLQRLGDPPTPSFRQRHMCAVVVRRNFLANKHAMRQVSRECSLGCGLHVALPAMDIHVRCECPKRMDVCRAPGCGRTYKVSRGHRCRVAQRRDDLAAEYVRKHELVECPFGCGELVIRQDVARHRKLHCSCRFVLCPNDGCGRSYIQRNAKWHVAHDCDAPHLLAERAMVQRSRQRQEATPSAACSRGTPLSPPRAPRRPVTTTTTSEESPLPRRASTTNATLSRDIAQLKP</sequence>
<dbReference type="SUPFAM" id="SSF49899">
    <property type="entry name" value="Concanavalin A-like lectins/glucanases"/>
    <property type="match status" value="1"/>
</dbReference>
<evidence type="ECO:0000259" key="6">
    <source>
        <dbReference type="PROSITE" id="PS50145"/>
    </source>
</evidence>
<accession>T0QHI1</accession>
<reference evidence="7 8" key="1">
    <citation type="submission" date="2012-04" db="EMBL/GenBank/DDBJ databases">
        <title>The Genome Sequence of Saprolegnia declina VS20.</title>
        <authorList>
            <consortium name="The Broad Institute Genome Sequencing Platform"/>
            <person name="Russ C."/>
            <person name="Nusbaum C."/>
            <person name="Tyler B."/>
            <person name="van West P."/>
            <person name="Dieguez-Uribeondo J."/>
            <person name="de Bruijn I."/>
            <person name="Tripathy S."/>
            <person name="Jiang R."/>
            <person name="Young S.K."/>
            <person name="Zeng Q."/>
            <person name="Gargeya S."/>
            <person name="Fitzgerald M."/>
            <person name="Haas B."/>
            <person name="Abouelleil A."/>
            <person name="Alvarado L."/>
            <person name="Arachchi H.M."/>
            <person name="Berlin A."/>
            <person name="Chapman S.B."/>
            <person name="Goldberg J."/>
            <person name="Griggs A."/>
            <person name="Gujja S."/>
            <person name="Hansen M."/>
            <person name="Howarth C."/>
            <person name="Imamovic A."/>
            <person name="Larimer J."/>
            <person name="McCowen C."/>
            <person name="Montmayeur A."/>
            <person name="Murphy C."/>
            <person name="Neiman D."/>
            <person name="Pearson M."/>
            <person name="Priest M."/>
            <person name="Roberts A."/>
            <person name="Saif S."/>
            <person name="Shea T."/>
            <person name="Sisk P."/>
            <person name="Sykes S."/>
            <person name="Wortman J."/>
            <person name="Nusbaum C."/>
            <person name="Birren B."/>
        </authorList>
    </citation>
    <scope>NUCLEOTIDE SEQUENCE [LARGE SCALE GENOMIC DNA]</scope>
    <source>
        <strain evidence="7 8">VS20</strain>
    </source>
</reference>